<dbReference type="Proteomes" id="UP000326500">
    <property type="component" value="Unassembled WGS sequence"/>
</dbReference>
<name>A0A1G9BWY6_9EURY</name>
<protein>
    <submittedName>
        <fullName evidence="1">Uncharacterized protein</fullName>
    </submittedName>
</protein>
<evidence type="ECO:0000313" key="2">
    <source>
        <dbReference type="Proteomes" id="UP000326500"/>
    </source>
</evidence>
<dbReference type="AlphaFoldDB" id="A0A1G9BWY6"/>
<gene>
    <name evidence="1" type="ORF">SAMN04488571_11147</name>
</gene>
<sequence length="38" mass="4284">MRKPTIGVRKGLVNALIRSSRPRGLEDIPKIPFAKIVR</sequence>
<proteinExistence type="predicted"/>
<dbReference type="STRING" id="2200.GCA_001571405_00697"/>
<keyword evidence="2" id="KW-1185">Reference proteome</keyword>
<organism evidence="1 2">
    <name type="scientific">Methanoculleus thermophilus</name>
    <dbReference type="NCBI Taxonomy" id="2200"/>
    <lineage>
        <taxon>Archaea</taxon>
        <taxon>Methanobacteriati</taxon>
        <taxon>Methanobacteriota</taxon>
        <taxon>Stenosarchaea group</taxon>
        <taxon>Methanomicrobia</taxon>
        <taxon>Methanomicrobiales</taxon>
        <taxon>Methanomicrobiaceae</taxon>
        <taxon>Methanoculleus</taxon>
    </lineage>
</organism>
<reference evidence="1 2" key="1">
    <citation type="submission" date="2016-10" db="EMBL/GenBank/DDBJ databases">
        <authorList>
            <person name="Varghese N."/>
            <person name="Submissions S."/>
        </authorList>
    </citation>
    <scope>NUCLEOTIDE SEQUENCE [LARGE SCALE GENOMIC DNA]</scope>
    <source>
        <strain evidence="1 2">DSM 2373</strain>
    </source>
</reference>
<evidence type="ECO:0000313" key="1">
    <source>
        <dbReference type="EMBL" id="SDK43981.1"/>
    </source>
</evidence>
<dbReference type="EMBL" id="FNFT01000011">
    <property type="protein sequence ID" value="SDK43981.1"/>
    <property type="molecule type" value="Genomic_DNA"/>
</dbReference>
<accession>A0A1G9BWY6</accession>